<evidence type="ECO:0000259" key="10">
    <source>
        <dbReference type="PROSITE" id="PS51462"/>
    </source>
</evidence>
<dbReference type="GO" id="GO:0019677">
    <property type="term" value="P:NAD+ catabolic process"/>
    <property type="evidence" value="ECO:0007669"/>
    <property type="project" value="TreeGrafter"/>
</dbReference>
<comment type="catalytic activity">
    <reaction evidence="9">
        <text>a 5'-end NAD(+)-phospho-ribonucleoside in mRNA + H2O = a 5'-end phospho-adenosine-phospho-ribonucleoside in mRNA + beta-nicotinamide D-ribonucleotide + 2 H(+)</text>
        <dbReference type="Rhea" id="RHEA:60876"/>
        <dbReference type="Rhea" id="RHEA-COMP:15698"/>
        <dbReference type="Rhea" id="RHEA-COMP:15719"/>
        <dbReference type="ChEBI" id="CHEBI:14649"/>
        <dbReference type="ChEBI" id="CHEBI:15377"/>
        <dbReference type="ChEBI" id="CHEBI:15378"/>
        <dbReference type="ChEBI" id="CHEBI:144029"/>
        <dbReference type="ChEBI" id="CHEBI:144051"/>
    </reaction>
    <physiologicalReaction direction="left-to-right" evidence="9">
        <dbReference type="Rhea" id="RHEA:60877"/>
    </physiologicalReaction>
</comment>
<dbReference type="CDD" id="cd03429">
    <property type="entry name" value="NUDIX_NADH_pyrophosphatase_Nudt13"/>
    <property type="match status" value="1"/>
</dbReference>
<keyword evidence="12" id="KW-1185">Reference proteome</keyword>
<dbReference type="STRING" id="983967.A0A1E4SUQ8"/>
<evidence type="ECO:0000256" key="7">
    <source>
        <dbReference type="ARBA" id="ARBA00022842"/>
    </source>
</evidence>
<keyword evidence="8" id="KW-0520">NAD</keyword>
<gene>
    <name evidence="11" type="ORF">CANARDRAFT_203536</name>
</gene>
<keyword evidence="6" id="KW-0378">Hydrolase</keyword>
<dbReference type="PRINTS" id="PR00502">
    <property type="entry name" value="NUDIXFAMILY"/>
</dbReference>
<dbReference type="OrthoDB" id="10249612at2759"/>
<evidence type="ECO:0000313" key="11">
    <source>
        <dbReference type="EMBL" id="ODV83219.1"/>
    </source>
</evidence>
<dbReference type="GO" id="GO:0005777">
    <property type="term" value="C:peroxisome"/>
    <property type="evidence" value="ECO:0007669"/>
    <property type="project" value="TreeGrafter"/>
</dbReference>
<dbReference type="EMBL" id="KV453866">
    <property type="protein sequence ID" value="ODV83219.1"/>
    <property type="molecule type" value="Genomic_DNA"/>
</dbReference>
<comment type="cofactor">
    <cofactor evidence="1">
        <name>Mg(2+)</name>
        <dbReference type="ChEBI" id="CHEBI:18420"/>
    </cofactor>
</comment>
<dbReference type="PANTHER" id="PTHR42904:SF6">
    <property type="entry name" value="NAD-CAPPED RNA HYDROLASE NUDT12"/>
    <property type="match status" value="1"/>
</dbReference>
<dbReference type="GO" id="GO:0006742">
    <property type="term" value="P:NADP+ catabolic process"/>
    <property type="evidence" value="ECO:0007669"/>
    <property type="project" value="TreeGrafter"/>
</dbReference>
<name>A0A1E4SUQ8_9ASCO</name>
<evidence type="ECO:0000256" key="4">
    <source>
        <dbReference type="ARBA" id="ARBA00012381"/>
    </source>
</evidence>
<evidence type="ECO:0000256" key="3">
    <source>
        <dbReference type="ARBA" id="ARBA00009595"/>
    </source>
</evidence>
<evidence type="ECO:0000256" key="2">
    <source>
        <dbReference type="ARBA" id="ARBA00001947"/>
    </source>
</evidence>
<evidence type="ECO:0000256" key="6">
    <source>
        <dbReference type="ARBA" id="ARBA00022801"/>
    </source>
</evidence>
<dbReference type="InterPro" id="IPR020476">
    <property type="entry name" value="Nudix_hydrolase"/>
</dbReference>
<dbReference type="InterPro" id="IPR015797">
    <property type="entry name" value="NUDIX_hydrolase-like_dom_sf"/>
</dbReference>
<dbReference type="Gene3D" id="3.90.79.10">
    <property type="entry name" value="Nucleoside Triphosphate Pyrophosphohydrolase"/>
    <property type="match status" value="1"/>
</dbReference>
<proteinExistence type="inferred from homology"/>
<dbReference type="InterPro" id="IPR050241">
    <property type="entry name" value="NAD-cap_RNA_hydrolase_NudC"/>
</dbReference>
<dbReference type="AlphaFoldDB" id="A0A1E4SUQ8"/>
<accession>A0A1E4SUQ8</accession>
<dbReference type="GO" id="GO:0035529">
    <property type="term" value="F:NADH pyrophosphatase activity"/>
    <property type="evidence" value="ECO:0007669"/>
    <property type="project" value="TreeGrafter"/>
</dbReference>
<keyword evidence="5" id="KW-0479">Metal-binding</keyword>
<evidence type="ECO:0000256" key="8">
    <source>
        <dbReference type="ARBA" id="ARBA00023027"/>
    </source>
</evidence>
<comment type="cofactor">
    <cofactor evidence="2">
        <name>Zn(2+)</name>
        <dbReference type="ChEBI" id="CHEBI:29105"/>
    </cofactor>
</comment>
<protein>
    <recommendedName>
        <fullName evidence="4">NAD(+) diphosphatase</fullName>
        <ecNumber evidence="4">3.6.1.22</ecNumber>
    </recommendedName>
</protein>
<organism evidence="11 12">
    <name type="scientific">[Candida] arabinofermentans NRRL YB-2248</name>
    <dbReference type="NCBI Taxonomy" id="983967"/>
    <lineage>
        <taxon>Eukaryota</taxon>
        <taxon>Fungi</taxon>
        <taxon>Dikarya</taxon>
        <taxon>Ascomycota</taxon>
        <taxon>Saccharomycotina</taxon>
        <taxon>Pichiomycetes</taxon>
        <taxon>Pichiales</taxon>
        <taxon>Pichiaceae</taxon>
        <taxon>Ogataea</taxon>
        <taxon>Ogataea/Candida clade</taxon>
    </lineage>
</organism>
<dbReference type="GO" id="GO:0005829">
    <property type="term" value="C:cytosol"/>
    <property type="evidence" value="ECO:0007669"/>
    <property type="project" value="TreeGrafter"/>
</dbReference>
<dbReference type="Pfam" id="PF00293">
    <property type="entry name" value="NUDIX"/>
    <property type="match status" value="1"/>
</dbReference>
<keyword evidence="7" id="KW-0460">Magnesium</keyword>
<evidence type="ECO:0000256" key="9">
    <source>
        <dbReference type="ARBA" id="ARBA00023679"/>
    </source>
</evidence>
<dbReference type="Gene3D" id="3.90.79.20">
    <property type="match status" value="1"/>
</dbReference>
<dbReference type="PROSITE" id="PS51462">
    <property type="entry name" value="NUDIX"/>
    <property type="match status" value="1"/>
</dbReference>
<comment type="similarity">
    <text evidence="3">Belongs to the Nudix hydrolase family. NudC subfamily.</text>
</comment>
<evidence type="ECO:0000313" key="12">
    <source>
        <dbReference type="Proteomes" id="UP000094801"/>
    </source>
</evidence>
<dbReference type="PANTHER" id="PTHR42904">
    <property type="entry name" value="NUDIX HYDROLASE, NUDC SUBFAMILY"/>
    <property type="match status" value="1"/>
</dbReference>
<evidence type="ECO:0000256" key="5">
    <source>
        <dbReference type="ARBA" id="ARBA00022723"/>
    </source>
</evidence>
<dbReference type="InterPro" id="IPR000086">
    <property type="entry name" value="NUDIX_hydrolase_dom"/>
</dbReference>
<dbReference type="GO" id="GO:0046872">
    <property type="term" value="F:metal ion binding"/>
    <property type="evidence" value="ECO:0007669"/>
    <property type="project" value="UniProtKB-KW"/>
</dbReference>
<dbReference type="InterPro" id="IPR049734">
    <property type="entry name" value="NudC-like_C"/>
</dbReference>
<dbReference type="Proteomes" id="UP000094801">
    <property type="component" value="Unassembled WGS sequence"/>
</dbReference>
<sequence>MPLNLQDVIKSWCVKNSTGDPNIRSDVTCVFLGLDQDGDEVEQFISCGNSLTSTFKQPENVKFLNNLPVFKYENDGNTTYKGVPIFAIDVTNSIIFQEWLSGLANVGVSTSMSDTLTFTKNEASLFSYSKMYLDWLMRNQYCPGCGSKVIPIDSGTRLQCTGPPDTCPVKSTNVNNVCFPRTDPVIIVGIISNDGSKILLGHNKRHQPTSNGKLMYSCIAGFMEPGETIEEATIREIWEETGVKASKVKLIQSQPWPFPANLMIGCIGIVEFNNDFELINLEFDKELDVCKWFDCNDVLNHINGVDVDGLDHFMLPMSNSIAYQLILKSIKGELTN</sequence>
<reference evidence="12" key="1">
    <citation type="submission" date="2016-04" db="EMBL/GenBank/DDBJ databases">
        <title>Comparative genomics of biotechnologically important yeasts.</title>
        <authorList>
            <consortium name="DOE Joint Genome Institute"/>
            <person name="Riley R."/>
            <person name="Haridas S."/>
            <person name="Wolfe K.H."/>
            <person name="Lopes M.R."/>
            <person name="Hittinger C.T."/>
            <person name="Goker M."/>
            <person name="Salamov A."/>
            <person name="Wisecaver J."/>
            <person name="Long T.M."/>
            <person name="Aerts A.L."/>
            <person name="Barry K."/>
            <person name="Choi C."/>
            <person name="Clum A."/>
            <person name="Coughlan A.Y."/>
            <person name="Deshpande S."/>
            <person name="Douglass A.P."/>
            <person name="Hanson S.J."/>
            <person name="Klenk H.-P."/>
            <person name="Labutti K."/>
            <person name="Lapidus A."/>
            <person name="Lindquist E."/>
            <person name="Lipzen A."/>
            <person name="Meier-Kolthoff J.P."/>
            <person name="Ohm R.A."/>
            <person name="Otillar R.P."/>
            <person name="Pangilinan J."/>
            <person name="Peng Y."/>
            <person name="Rokas A."/>
            <person name="Rosa C.A."/>
            <person name="Scheuner C."/>
            <person name="Sibirny A.A."/>
            <person name="Slot J.C."/>
            <person name="Stielow J.B."/>
            <person name="Sun H."/>
            <person name="Kurtzman C.P."/>
            <person name="Blackwell M."/>
            <person name="Grigoriev I.V."/>
            <person name="Jeffries T.W."/>
        </authorList>
    </citation>
    <scope>NUCLEOTIDE SEQUENCE [LARGE SCALE GENOMIC DNA]</scope>
    <source>
        <strain evidence="12">NRRL YB-2248</strain>
    </source>
</reference>
<dbReference type="SUPFAM" id="SSF55811">
    <property type="entry name" value="Nudix"/>
    <property type="match status" value="1"/>
</dbReference>
<dbReference type="EC" id="3.6.1.22" evidence="4"/>
<evidence type="ECO:0000256" key="1">
    <source>
        <dbReference type="ARBA" id="ARBA00001946"/>
    </source>
</evidence>
<feature type="domain" description="Nudix hydrolase" evidence="10">
    <location>
        <begin position="180"/>
        <end position="329"/>
    </location>
</feature>